<proteinExistence type="predicted"/>
<dbReference type="GO" id="GO:0006384">
    <property type="term" value="P:transcription initiation at RNA polymerase III promoter"/>
    <property type="evidence" value="ECO:0007669"/>
    <property type="project" value="InterPro"/>
</dbReference>
<dbReference type="GO" id="GO:0005634">
    <property type="term" value="C:nucleus"/>
    <property type="evidence" value="ECO:0007669"/>
    <property type="project" value="UniProtKB-SubCell"/>
</dbReference>
<keyword evidence="3" id="KW-0804">Transcription</keyword>
<dbReference type="STRING" id="105984.A0A427XNI4"/>
<dbReference type="GO" id="GO:0001003">
    <property type="term" value="F:RNA polymerase III type 2 promoter sequence-specific DNA binding"/>
    <property type="evidence" value="ECO:0007669"/>
    <property type="project" value="TreeGrafter"/>
</dbReference>
<keyword evidence="9" id="KW-1185">Reference proteome</keyword>
<evidence type="ECO:0000256" key="1">
    <source>
        <dbReference type="ARBA" id="ARBA00004123"/>
    </source>
</evidence>
<evidence type="ECO:0000256" key="2">
    <source>
        <dbReference type="ARBA" id="ARBA00023125"/>
    </source>
</evidence>
<comment type="caution">
    <text evidence="8">The sequence shown here is derived from an EMBL/GenBank/DDBJ whole genome shotgun (WGS) entry which is preliminary data.</text>
</comment>
<feature type="domain" description="Transcription factor IIIC subunit Tfc1/Sfc1 triple barrel" evidence="7">
    <location>
        <begin position="39"/>
        <end position="144"/>
    </location>
</feature>
<evidence type="ECO:0000256" key="5">
    <source>
        <dbReference type="SAM" id="MobiDB-lite"/>
    </source>
</evidence>
<dbReference type="InterPro" id="IPR019136">
    <property type="entry name" value="TF_IIIC_su-5_HTH"/>
</dbReference>
<organism evidence="8 9">
    <name type="scientific">Apiotrichum porosum</name>
    <dbReference type="NCBI Taxonomy" id="105984"/>
    <lineage>
        <taxon>Eukaryota</taxon>
        <taxon>Fungi</taxon>
        <taxon>Dikarya</taxon>
        <taxon>Basidiomycota</taxon>
        <taxon>Agaricomycotina</taxon>
        <taxon>Tremellomycetes</taxon>
        <taxon>Trichosporonales</taxon>
        <taxon>Trichosporonaceae</taxon>
        <taxon>Apiotrichum</taxon>
    </lineage>
</organism>
<dbReference type="GO" id="GO:0001002">
    <property type="term" value="F:RNA polymerase III type 1 promoter sequence-specific DNA binding"/>
    <property type="evidence" value="ECO:0007669"/>
    <property type="project" value="TreeGrafter"/>
</dbReference>
<keyword evidence="2" id="KW-0238">DNA-binding</keyword>
<dbReference type="PANTHER" id="PTHR13230:SF5">
    <property type="entry name" value="GENERAL TRANSCRIPTION FACTOR 3C POLYPEPTIDE 5"/>
    <property type="match status" value="1"/>
</dbReference>
<dbReference type="PANTHER" id="PTHR13230">
    <property type="entry name" value="GENERAL TRANSCRIPTION FACTOR IIIC, POLYPEPTIDE 5"/>
    <property type="match status" value="1"/>
</dbReference>
<dbReference type="AlphaFoldDB" id="A0A427XNI4"/>
<name>A0A427XNI4_9TREE</name>
<evidence type="ECO:0000313" key="9">
    <source>
        <dbReference type="Proteomes" id="UP000279236"/>
    </source>
</evidence>
<feature type="region of interest" description="Disordered" evidence="5">
    <location>
        <begin position="1"/>
        <end position="27"/>
    </location>
</feature>
<dbReference type="InterPro" id="IPR040454">
    <property type="entry name" value="TF_IIIC_Tfc1/Sfc1"/>
</dbReference>
<accession>A0A427XNI4</accession>
<dbReference type="EMBL" id="RSCE01000008">
    <property type="protein sequence ID" value="RSH80324.1"/>
    <property type="molecule type" value="Genomic_DNA"/>
</dbReference>
<dbReference type="InterPro" id="IPR041499">
    <property type="entry name" value="Tfc1/Sfc1_N"/>
</dbReference>
<dbReference type="Pfam" id="PF17682">
    <property type="entry name" value="Tau95_N"/>
    <property type="match status" value="1"/>
</dbReference>
<evidence type="ECO:0000313" key="8">
    <source>
        <dbReference type="EMBL" id="RSH80324.1"/>
    </source>
</evidence>
<evidence type="ECO:0000256" key="4">
    <source>
        <dbReference type="ARBA" id="ARBA00023242"/>
    </source>
</evidence>
<comment type="subcellular location">
    <subcellularLocation>
        <location evidence="1">Nucleus</location>
    </subcellularLocation>
</comment>
<gene>
    <name evidence="8" type="primary">TFC1</name>
    <name evidence="8" type="ORF">EHS24_008900</name>
</gene>
<keyword evidence="4" id="KW-0539">Nucleus</keyword>
<evidence type="ECO:0000259" key="6">
    <source>
        <dbReference type="Pfam" id="PF09734"/>
    </source>
</evidence>
<dbReference type="RefSeq" id="XP_028475271.1">
    <property type="nucleotide sequence ID" value="XM_028624199.1"/>
</dbReference>
<dbReference type="Gene3D" id="3.30.200.160">
    <property type="entry name" value="TFIIIC, subcomplex tauA, subunit Sfc1, barrel domain"/>
    <property type="match status" value="1"/>
</dbReference>
<evidence type="ECO:0000259" key="7">
    <source>
        <dbReference type="Pfam" id="PF17682"/>
    </source>
</evidence>
<dbReference type="OrthoDB" id="5598268at2759"/>
<dbReference type="GO" id="GO:0000127">
    <property type="term" value="C:transcription factor TFIIIC complex"/>
    <property type="evidence" value="ECO:0007669"/>
    <property type="project" value="InterPro"/>
</dbReference>
<dbReference type="Proteomes" id="UP000279236">
    <property type="component" value="Unassembled WGS sequence"/>
</dbReference>
<feature type="domain" description="Transcription factor IIIC subunit 5 HTH" evidence="6">
    <location>
        <begin position="204"/>
        <end position="356"/>
    </location>
</feature>
<dbReference type="InterPro" id="IPR042536">
    <property type="entry name" value="TFIIIC_tauA_Sfc1"/>
</dbReference>
<dbReference type="Pfam" id="PF09734">
    <property type="entry name" value="Tau95"/>
    <property type="match status" value="1"/>
</dbReference>
<reference evidence="8 9" key="1">
    <citation type="submission" date="2018-11" db="EMBL/GenBank/DDBJ databases">
        <title>Genome sequence of Apiotrichum porosum DSM 27194.</title>
        <authorList>
            <person name="Aliyu H."/>
            <person name="Gorte O."/>
            <person name="Ochsenreither K."/>
        </authorList>
    </citation>
    <scope>NUCLEOTIDE SEQUENCE [LARGE SCALE GENOMIC DNA]</scope>
    <source>
        <strain evidence="8 9">DSM 27194</strain>
    </source>
</reference>
<feature type="compositionally biased region" description="Low complexity" evidence="5">
    <location>
        <begin position="7"/>
        <end position="19"/>
    </location>
</feature>
<sequence>MSPPSAPAAANRDAPEAYAGPSTLNTARWRPLPRTTFRSIEYPGPMQRAHQILKVANQQDIDDCFNANAQEPQYLEMRYRPEERSGVPVRGTRVASQKVLVKVVKRRRKAPNDDEELNEGVFTADIIGSIPQTVRFRSMADYQYTPSRDGHIAQLTQSLLDLDYDAILDYSVPPLHEEYIAEAGAGENGTPPPFPYYSLTELQPTPVMSQRHLPFVWNYKMNSQTVEEQVWDEEQQEYKSRFVNKSRVSGWAVPVIGHNHQVPTEPEAPIRERIPKLDARLYGRLIELMEQRPVWQRYALLAQFPDADRYEIESNKVYLPATGYTYGAGPFWKCIVRYGYDPCADRDAHKYQRVYVYLDVKRTKNNILNSMDDDDDEPKRTQKWWEEEQERRIEEGLRPPIDPKKVYIYDGQVIHRNKPDYQLVDILDPIISKYIFDPISLGDTCEPHSGWYRPLAFELIKGLLRVRYAHLRDHGETLSDEGCAEIVETYERALAGDEETEAAEAFIRRLAAGRKK</sequence>
<evidence type="ECO:0000256" key="3">
    <source>
        <dbReference type="ARBA" id="ARBA00023163"/>
    </source>
</evidence>
<protein>
    <submittedName>
        <fullName evidence="8">Tau 95 subunit of transcription factor TFIIIC</fullName>
    </submittedName>
</protein>
<dbReference type="GeneID" id="39593443"/>